<dbReference type="CDD" id="cd03801">
    <property type="entry name" value="GT4_PimA-like"/>
    <property type="match status" value="1"/>
</dbReference>
<dbReference type="GO" id="GO:0016757">
    <property type="term" value="F:glycosyltransferase activity"/>
    <property type="evidence" value="ECO:0007669"/>
    <property type="project" value="InterPro"/>
</dbReference>
<dbReference type="EMBL" id="CAEZUF010000075">
    <property type="protein sequence ID" value="CAB4595459.1"/>
    <property type="molecule type" value="Genomic_DNA"/>
</dbReference>
<proteinExistence type="predicted"/>
<gene>
    <name evidence="2" type="ORF">UFOPK1791_00805</name>
</gene>
<sequence length="227" mass="25660">MGNLLFKILVRGIDSIRLVLQDQVKNTQNVFGIPSEKIVIAPVPISLDFIDLKVKKPNRTLGFVGRLHNERGVDLWIETIKNLKTKIDDFDLRIIGDGPLRKYFEEELEKIGVPYKFTGRLTQSELKNEWENISVLLSTAPAESYGMAMREAVMQGCAVVSYTNSGSKDVAKQYPDSVNLFTDVSGGSSLIIDAMNNQINTNKVERYRSEFMQLQKDNIDKLVKSWA</sequence>
<organism evidence="2">
    <name type="scientific">freshwater metagenome</name>
    <dbReference type="NCBI Taxonomy" id="449393"/>
    <lineage>
        <taxon>unclassified sequences</taxon>
        <taxon>metagenomes</taxon>
        <taxon>ecological metagenomes</taxon>
    </lineage>
</organism>
<dbReference type="InterPro" id="IPR001296">
    <property type="entry name" value="Glyco_trans_1"/>
</dbReference>
<dbReference type="SUPFAM" id="SSF53756">
    <property type="entry name" value="UDP-Glycosyltransferase/glycogen phosphorylase"/>
    <property type="match status" value="1"/>
</dbReference>
<accession>A0A6J6G6M0</accession>
<name>A0A6J6G6M0_9ZZZZ</name>
<reference evidence="2" key="1">
    <citation type="submission" date="2020-05" db="EMBL/GenBank/DDBJ databases">
        <authorList>
            <person name="Chiriac C."/>
            <person name="Salcher M."/>
            <person name="Ghai R."/>
            <person name="Kavagutti S V."/>
        </authorList>
    </citation>
    <scope>NUCLEOTIDE SEQUENCE</scope>
</reference>
<evidence type="ECO:0000259" key="1">
    <source>
        <dbReference type="Pfam" id="PF00534"/>
    </source>
</evidence>
<dbReference type="Gene3D" id="3.40.50.2000">
    <property type="entry name" value="Glycogen Phosphorylase B"/>
    <property type="match status" value="1"/>
</dbReference>
<dbReference type="PANTHER" id="PTHR45947:SF3">
    <property type="entry name" value="SULFOQUINOVOSYL TRANSFERASE SQD2"/>
    <property type="match status" value="1"/>
</dbReference>
<feature type="domain" description="Glycosyl transferase family 1" evidence="1">
    <location>
        <begin position="53"/>
        <end position="174"/>
    </location>
</feature>
<dbReference type="PANTHER" id="PTHR45947">
    <property type="entry name" value="SULFOQUINOVOSYL TRANSFERASE SQD2"/>
    <property type="match status" value="1"/>
</dbReference>
<evidence type="ECO:0000313" key="2">
    <source>
        <dbReference type="EMBL" id="CAB4595459.1"/>
    </source>
</evidence>
<dbReference type="Pfam" id="PF00534">
    <property type="entry name" value="Glycos_transf_1"/>
    <property type="match status" value="1"/>
</dbReference>
<protein>
    <submittedName>
        <fullName evidence="2">Unannotated protein</fullName>
    </submittedName>
</protein>
<dbReference type="AlphaFoldDB" id="A0A6J6G6M0"/>
<dbReference type="InterPro" id="IPR050194">
    <property type="entry name" value="Glycosyltransferase_grp1"/>
</dbReference>